<dbReference type="AlphaFoldDB" id="U1GAY4"/>
<reference evidence="3" key="1">
    <citation type="journal article" date="2014" name="BMC Genomics">
        <title>Genome characteristics reveal the impact of lichenization on lichen-forming fungus Endocarpon pusillum Hedwig (Verrucariales, Ascomycota).</title>
        <authorList>
            <person name="Wang Y.-Y."/>
            <person name="Liu B."/>
            <person name="Zhang X.-Y."/>
            <person name="Zhou Q.-M."/>
            <person name="Zhang T."/>
            <person name="Li H."/>
            <person name="Yu Y.-F."/>
            <person name="Zhang X.-L."/>
            <person name="Hao X.-Y."/>
            <person name="Wang M."/>
            <person name="Wang L."/>
            <person name="Wei J.-C."/>
        </authorList>
    </citation>
    <scope>NUCLEOTIDE SEQUENCE [LARGE SCALE GENOMIC DNA]</scope>
    <source>
        <strain evidence="3">Z07020 / HMAS-L-300199</strain>
    </source>
</reference>
<keyword evidence="3" id="KW-1185">Reference proteome</keyword>
<dbReference type="PANTHER" id="PTHR34693:SF2">
    <property type="entry name" value="DUF3602 DOMAIN-CONTAINING PROTEIN"/>
    <property type="match status" value="1"/>
</dbReference>
<dbReference type="InterPro" id="IPR053203">
    <property type="entry name" value="Cisplatin_resist-associated"/>
</dbReference>
<feature type="region of interest" description="Disordered" evidence="1">
    <location>
        <begin position="25"/>
        <end position="73"/>
    </location>
</feature>
<dbReference type="RefSeq" id="XP_007805484.1">
    <property type="nucleotide sequence ID" value="XM_007807293.1"/>
</dbReference>
<accession>U1GAY4</accession>
<name>U1GAY4_ENDPU</name>
<dbReference type="OrthoDB" id="5424462at2759"/>
<dbReference type="GeneID" id="19239473"/>
<feature type="compositionally biased region" description="Polar residues" evidence="1">
    <location>
        <begin position="33"/>
        <end position="63"/>
    </location>
</feature>
<dbReference type="PANTHER" id="PTHR34693">
    <property type="entry name" value="PROTEIN PAR32"/>
    <property type="match status" value="1"/>
</dbReference>
<protein>
    <submittedName>
        <fullName evidence="2">Uncharacterized protein</fullName>
    </submittedName>
</protein>
<dbReference type="Proteomes" id="UP000019373">
    <property type="component" value="Unassembled WGS sequence"/>
</dbReference>
<dbReference type="InterPro" id="IPR022024">
    <property type="entry name" value="DUF3602"/>
</dbReference>
<dbReference type="OMA" id="WGKIRGM"/>
<evidence type="ECO:0000313" key="2">
    <source>
        <dbReference type="EMBL" id="ERF68866.1"/>
    </source>
</evidence>
<evidence type="ECO:0000313" key="3">
    <source>
        <dbReference type="Proteomes" id="UP000019373"/>
    </source>
</evidence>
<evidence type="ECO:0000256" key="1">
    <source>
        <dbReference type="SAM" id="MobiDB-lite"/>
    </source>
</evidence>
<dbReference type="HOGENOM" id="CLU_101051_0_1_1"/>
<dbReference type="Pfam" id="PF12223">
    <property type="entry name" value="DUF3602"/>
    <property type="match status" value="1"/>
</dbReference>
<dbReference type="eggNOG" id="ENOG502S8NN">
    <property type="taxonomic scope" value="Eukaryota"/>
</dbReference>
<proteinExistence type="predicted"/>
<organism evidence="2 3">
    <name type="scientific">Endocarpon pusillum (strain Z07020 / HMAS-L-300199)</name>
    <name type="common">Lichen-forming fungus</name>
    <dbReference type="NCBI Taxonomy" id="1263415"/>
    <lineage>
        <taxon>Eukaryota</taxon>
        <taxon>Fungi</taxon>
        <taxon>Dikarya</taxon>
        <taxon>Ascomycota</taxon>
        <taxon>Pezizomycotina</taxon>
        <taxon>Eurotiomycetes</taxon>
        <taxon>Chaetothyriomycetidae</taxon>
        <taxon>Verrucariales</taxon>
        <taxon>Verrucariaceae</taxon>
        <taxon>Endocarpon</taxon>
    </lineage>
</organism>
<dbReference type="EMBL" id="KE721492">
    <property type="protein sequence ID" value="ERF68866.1"/>
    <property type="molecule type" value="Genomic_DNA"/>
</dbReference>
<sequence length="159" mass="16856">MPSSSAIYKLVEPHPHATTPYIHTARGGAGNVASATSTTDGSNATGPASRHPSLSTPRRTVFTSGRGGAGNLHTQSERAIFSFDEELEREMRQTQDLAPVCYVGRGGAGNKFYVDQAIQRVEAADSDSAVSTSSSECDTAPDTLNRKLKKGWGKVIALF</sequence>
<gene>
    <name evidence="2" type="ORF">EPUS_04518</name>
</gene>